<protein>
    <submittedName>
        <fullName evidence="2">Uncharacterized protein</fullName>
    </submittedName>
</protein>
<reference evidence="2 3" key="1">
    <citation type="journal article" date="2007" name="PLoS Pathog.">
        <title>Genome sequence of Babesia bovis and comparative analysis of apicomplexan hemoprotozoa.</title>
        <authorList>
            <person name="Brayton K.A."/>
            <person name="Lau A.O.T."/>
            <person name="Herndon D.R."/>
            <person name="Hannick L."/>
            <person name="Kappmeyer L.S."/>
            <person name="Berens S.J."/>
            <person name="Bidwell S.L."/>
            <person name="Brown W.C."/>
            <person name="Crabtree J."/>
            <person name="Fadrosh D."/>
            <person name="Feldblum T."/>
            <person name="Forberger H.A."/>
            <person name="Haas B.J."/>
            <person name="Howell J.M."/>
            <person name="Khouri H."/>
            <person name="Koo H."/>
            <person name="Mann D.J."/>
            <person name="Norimine J."/>
            <person name="Paulsen I.T."/>
            <person name="Radune D."/>
            <person name="Ren Q."/>
            <person name="Smith R.K. Jr."/>
            <person name="Suarez C.E."/>
            <person name="White O."/>
            <person name="Wortman J.R."/>
            <person name="Knowles D.P. Jr."/>
            <person name="McElwain T.F."/>
            <person name="Nene V.M."/>
        </authorList>
    </citation>
    <scope>NUCLEOTIDE SEQUENCE [LARGE SCALE GENOMIC DNA]</scope>
    <source>
        <strain evidence="2">T2Bo</strain>
    </source>
</reference>
<reference evidence="3" key="3">
    <citation type="journal article" date="2021" name="Int. J. Parasitol.">
        <title>Comparative analysis of gene expression between Babesia bovis blood stages and kinetes allowed by improved genome annotation.</title>
        <authorList>
            <person name="Ueti M.W."/>
            <person name="Johnson W.C."/>
            <person name="Kappmeyer L.S."/>
            <person name="Herndon D.R."/>
            <person name="Mousel M.R."/>
            <person name="Reif K.E."/>
            <person name="Taus N.S."/>
            <person name="Ifeonu O.O."/>
            <person name="Silva J.C."/>
            <person name="Suarez C.E."/>
            <person name="Brayton K.A."/>
        </authorList>
    </citation>
    <scope>NUCLEOTIDE SEQUENCE [LARGE SCALE GENOMIC DNA]</scope>
</reference>
<dbReference type="eggNOG" id="ENOG502QX9R">
    <property type="taxonomic scope" value="Eukaryota"/>
</dbReference>
<dbReference type="SUPFAM" id="SSF48371">
    <property type="entry name" value="ARM repeat"/>
    <property type="match status" value="1"/>
</dbReference>
<gene>
    <name evidence="2" type="ORF">BBOV_I003230</name>
</gene>
<evidence type="ECO:0000313" key="2">
    <source>
        <dbReference type="EMBL" id="EDO05405.1"/>
    </source>
</evidence>
<reference evidence="3" key="2">
    <citation type="journal article" date="2020" name="Data Brief">
        <title>Transcriptome dataset of Babesia bovis life stages within vertebrate and invertebrate hosts.</title>
        <authorList>
            <person name="Ueti M.W."/>
            <person name="Johnson W.C."/>
            <person name="Kappmeyer L.S."/>
            <person name="Herndon D.R."/>
            <person name="Mousel M.R."/>
            <person name="Reif K.E."/>
            <person name="Taus N.S."/>
            <person name="Ifeonu O.O."/>
            <person name="Silva J.C."/>
            <person name="Suarez C.E."/>
            <person name="Brayton K.A."/>
        </authorList>
    </citation>
    <scope>NUCLEOTIDE SEQUENCE [LARGE SCALE GENOMIC DNA]</scope>
</reference>
<comment type="caution">
    <text evidence="2">The sequence shown here is derived from an EMBL/GenBank/DDBJ whole genome shotgun (WGS) entry which is preliminary data.</text>
</comment>
<dbReference type="GeneID" id="5477189"/>
<dbReference type="KEGG" id="bbo:BBOV_I003230"/>
<dbReference type="OMA" id="CIYIRVL"/>
<name>A7AWH7_BABBO</name>
<dbReference type="EMBL" id="AAXT01000005">
    <property type="protein sequence ID" value="EDO05405.1"/>
    <property type="molecule type" value="Genomic_DNA"/>
</dbReference>
<proteinExistence type="predicted"/>
<dbReference type="InterPro" id="IPR016024">
    <property type="entry name" value="ARM-type_fold"/>
</dbReference>
<dbReference type="Proteomes" id="UP000002173">
    <property type="component" value="Unassembled WGS sequence"/>
</dbReference>
<feature type="region of interest" description="Disordered" evidence="1">
    <location>
        <begin position="2429"/>
        <end position="2455"/>
    </location>
</feature>
<dbReference type="InParanoid" id="A7AWH7"/>
<dbReference type="VEuPathDB" id="PiroplasmaDB:BBOV_I003230"/>
<accession>A7AWH7</accession>
<evidence type="ECO:0000256" key="1">
    <source>
        <dbReference type="SAM" id="MobiDB-lite"/>
    </source>
</evidence>
<sequence>MYTRDCTGRRPLRSLRRQAAGVNSSEGAAFCDIQHDSESIDVDEVIFCVLDSLVDGSAETECAATSAVLSFARSQPNFTIRAILHFIEVQKTTELHQRQLLSLLRKCITECHATIPTTVMRDVLLFMLKELNFLSSGDLRQSVIIDAVNETAVLCPAFSVDVILAFIRDMRQEDQGVTDTLCIYIRVLAHVYSHAATNDYIRGVEVIGQIFSLYDDATLSVETGELCHNLASLMYTLSRALYPIKGVTYTSFDINDIRLYDALALENPCFRRFVHWHRRYLLNKPCIGSQQAEIQHFSSLNTTTVGADSDIVWSARSRESISQSSGRRQVVRTLLDDSYNRSSQSSNQRSVSQIEHTDYLSNRLDDTADMRTPPAVLSSGYNTRYNSLVNESTTRNHCGRPRPFHRSASVILTEPLGNKSDPLLVHHGLATLPLKPYHSVDRIYDPLPIIGLDTISRDILGSAGTHHGSYMAGLEANNHEPATTPIPQFTGKHWNTDDSSSNPYTTASPICPSVKSGFGNVVNFQEVLEPIFSLLIDRALLSLYTHPHYNATCLETLFSLSLLAKHVSDPVLTGYGARLLDAIIVKFHHYLPNLGYHAAHSSRSAWMALHKEHSDTYRNKIATIFISIGAYGDKVTMLPPAMLAVALIKLCKVLVARHAYTIVTQLPNVCEVLFGMVYGLHACGKGGLLVSCDSSVVAFSDNDEVLLQGCTVTEYLDISSQASCKHFLRTIVSLCRFLAATPVTQCYFFDFLFRKIRSTVDRDVSAAIFMLAWACSVKQIRDSLDMPGHYAVACSGPIFWRLIETVHMLLGRMTVESANPLVLRLIVTLINHISRGQWMLLHCLSGYRPASNYSQEFYPESCEMRVTRPVHALIDFVFSLKVLYDLEKRVAENNLVTKGANPKLTLEFFRKIYCGHHSSNYDLGLLVVGSRSFQRFLLRYSGDPILAYLVQIVLTNSKMSVFTALRGLCSLMTRVEPSVDLLSKCSKHAVTRLLAFVLVYMHDPVNYFGEAHAASVLLPYITKALYGQSVVFGGTTKITRGDYRGIDSYIIINERSEFYGYLSGNDHIVHHFEKMGSILTRIHHLGIHAGVLDLVQQLLKICQTLKPPPSSYSSLLKLGNVQSSSQLSPYHAMGILHVMAVCSTTYRDMCSGVMDILLGYKGPSAPLTKDHDDQAEHSLSPIIPVMTRLAPLIFNVTESAKYTMQQLAVFRRSQHNHSGDNHMLLDRVLSDYHLYFVQNQDDYLQQEMLVLRALILKTIAATSDNPRGVLQKVYYALQSRLPGGGALFTKFTSSNFNEVVKIVAITALGYICRHYTRNVPVIDIAQMAQQVSINQEVLYTPTEESKLVQQYLMSLYSHDEDPVEGNDDHKWADALRYIIAPMLYFMHFEGDTTVQMAIARAILLSARGNIDGKLNKSHIRYTIVSLKRILYFMSKPSLKEFGSNQYHDSSACENQCAHLFRSASWDLNFSDIKAFEPVMIRVGHDPASHCSNVSLAYFAALCIVSDSFTPSDNVIPALDVVLSFTDFWHRHLKDGSLPSIQVEVMDLAARFMSNCVQSTGWHGLSKVLSMALFLSDQFPNDLVNSRVSLVTEFLSEVDLSYFTKMGYSIPLLETGKGCDIYNPQVSIDGVLPENKHHTDTNQSEDDHIKFVECVLLLWSHLLRLEPGSTLRQSLQWCLERLLYFRTSCQVADVPVKRNCTPSENSYPSTVSIGYSPNGDTSVALSSESGMNSSDSPIADSAERIDLLVPKESLMLALLCCMKYLSASSCISTSVAEILQLILEQRYADLDHEHLESILATIFSNFATAFESSDVPCSMHNFVIDLAQTDFEVLCNVIFSGKYSYSHSFRLSVTALITRNACLMLQLLEFLEECIISSHKRRAISIYKVPMDYMVDFVERIYLRSSREIQVSSEGQRFITTFMLHLFHLRGQKGNTHLDKVGHLCQQIMAAHYNTEESINDTGSTVNTNSATQHDSDRLSIKLCRSVIQRSLGCTKYMLSFTETLLHYLKEYDPKFVKSCLSLFCTLLRDGAFTCHGIQVLGIIQRLTTMKDLHEFYYQLLHHYLVQVDIRATPLKFRHDNASNSKFRHSISHSCSEDDCEVNSEMSHNTTHVMLSKVGVDGLRNQVLNRSVVSILDDLSKNLPDKILYWMEMAAAVIIGYITKNTNNKVQNVKVLIARLLTSHDIFCRSRPRLLRAFGSMYSAIITWLLKCAQLGVHIPAEVQRYMLPPLGVAILHKTVGLQNLIRVISNFMNKGYAKTDYNNWVHPVLMRHVTHTKSQWCLCGCNNPMLQHGVTERFCIANASYLLELFSSCFPVSTSDCTLSIADSLDSEITRLRKDEHLKRTSKVLFGVSDAGQSMMIGKLAAMSSETSLEELNNYFMDLSEVYGGITRYRKWRANQSTIFNIRKLRMTTDRAVRTASFDKMETKPLKRTSSDGPNFTGSVRIDPDTNQQGVKGCTSQAYDNGVDRENADCAPADESAQLLSMPTIDVHDSSRSMVHNSDAILQRSAGSKYFDTRERLGIMGAPIVTLTSEFGSNTFQSLPSGLVCDDGNNVVVDESLRHDDTGHSQDGTLAIHDASRLPMEHSISQCRYLDDMTNSFRTDVNSNMSINGAGIDPCDLGTRSNTLTKDKSYPKGRKKSIGKHFSKLPCFDIFLQLVSIADFEFQSDGSMRRIKALSGERLESKEFGQDTTDVTFFDISRLEMIWNTTLYTSPLVYRHLLLQKYANKPRLYSRLFSRSEKPQSRSEPVNIAAPKVSRTPKLELLKNVAPPLLEALTPKGSTSSYKSQHDHEIPEYVIENAIQGAAAILQMAVLHLNKEEDTLRQHVLENWPRCFLEIARYNAMMHFEACAKLASKQLCIMANTSSGRIKRVVLESMELFAIIRSNTLQCE</sequence>
<organism evidence="2 3">
    <name type="scientific">Babesia bovis</name>
    <dbReference type="NCBI Taxonomy" id="5865"/>
    <lineage>
        <taxon>Eukaryota</taxon>
        <taxon>Sar</taxon>
        <taxon>Alveolata</taxon>
        <taxon>Apicomplexa</taxon>
        <taxon>Aconoidasida</taxon>
        <taxon>Piroplasmida</taxon>
        <taxon>Babesiidae</taxon>
        <taxon>Babesia</taxon>
    </lineage>
</organism>
<keyword evidence="3" id="KW-1185">Reference proteome</keyword>
<dbReference type="RefSeq" id="XP_001608973.1">
    <property type="nucleotide sequence ID" value="XM_001608923.1"/>
</dbReference>
<evidence type="ECO:0000313" key="3">
    <source>
        <dbReference type="Proteomes" id="UP000002173"/>
    </source>
</evidence>